<name>I0WFW2_9FLAO</name>
<reference evidence="1 2" key="1">
    <citation type="journal article" date="2012" name="J. Bacteriol.">
        <title>Genome Sequence of the Halotolerant Bacterium Imtechella halotolerans K1T.</title>
        <authorList>
            <person name="Kumar S."/>
            <person name="Vikram S."/>
            <person name="Subramanian S."/>
            <person name="Raghava G.P."/>
            <person name="Pinnaka A.K."/>
        </authorList>
    </citation>
    <scope>NUCLEOTIDE SEQUENCE [LARGE SCALE GENOMIC DNA]</scope>
    <source>
        <strain evidence="1 2">K1</strain>
    </source>
</reference>
<gene>
    <name evidence="1" type="ORF">W5A_06900</name>
</gene>
<dbReference type="EMBL" id="AJJU01000006">
    <property type="protein sequence ID" value="EID75278.1"/>
    <property type="molecule type" value="Genomic_DNA"/>
</dbReference>
<dbReference type="RefSeq" id="WP_008238785.1">
    <property type="nucleotide sequence ID" value="NZ_AJJU01000006.1"/>
</dbReference>
<dbReference type="Gene3D" id="3.40.30.10">
    <property type="entry name" value="Glutaredoxin"/>
    <property type="match status" value="1"/>
</dbReference>
<evidence type="ECO:0000313" key="1">
    <source>
        <dbReference type="EMBL" id="EID75278.1"/>
    </source>
</evidence>
<dbReference type="AlphaFoldDB" id="I0WFW2"/>
<comment type="caution">
    <text evidence="1">The sequence shown here is derived from an EMBL/GenBank/DDBJ whole genome shotgun (WGS) entry which is preliminary data.</text>
</comment>
<dbReference type="STRING" id="946077.W5A_06900"/>
<dbReference type="Proteomes" id="UP000005938">
    <property type="component" value="Unassembled WGS sequence"/>
</dbReference>
<dbReference type="eggNOG" id="COG1225">
    <property type="taxonomic scope" value="Bacteria"/>
</dbReference>
<sequence>MIKKLLFFFPALVLLGCTSEKHPSNTFFAGQIINPTDSIVVLFKGEEPVDTARLDIHNRFSMSLKKIKSGLYNFSHLPEYQYVFIESGDSIFVRLNTLDFDESIVFMGRGSEINNFLIDMFLTFEEEESQVSSFYALEPIPFKYKTDSLYQLKRSELQNLITSSNLSPEAIEIANASIDFNYFSTQEIYPYAHRRRTGSETLDVLPNDFYAYRDHINFDNPRLSHYRPYYNYVVMLVNNLSYNDCLGGCQNETQETSRHYHFHKLSLIDSLAKEKQLRDNMFRNAAYAYVFDKNNSNKDYQEYFKTFHSYSKNNKHHEEIQQLFNQVIALQPGKQLPKIAIVDNNNLTTSFTKVLDAPVNVFYFWSINQKNHMNNIHNRIAQLKQMYPNTHFIGININEKQDEWLYAIADTRMMLNSSQYRCAESKDMMRQLAFSNNLNKAIIADNNGMIINAFEGIFSKSLENTLAEYARK</sequence>
<keyword evidence="2" id="KW-1185">Reference proteome</keyword>
<evidence type="ECO:0000313" key="2">
    <source>
        <dbReference type="Proteomes" id="UP000005938"/>
    </source>
</evidence>
<accession>I0WFW2</accession>
<organism evidence="1 2">
    <name type="scientific">Imtechella halotolerans K1</name>
    <dbReference type="NCBI Taxonomy" id="946077"/>
    <lineage>
        <taxon>Bacteria</taxon>
        <taxon>Pseudomonadati</taxon>
        <taxon>Bacteroidota</taxon>
        <taxon>Flavobacteriia</taxon>
        <taxon>Flavobacteriales</taxon>
        <taxon>Flavobacteriaceae</taxon>
        <taxon>Imtechella</taxon>
    </lineage>
</organism>
<dbReference type="PATRIC" id="fig|946077.3.peg.1397"/>
<proteinExistence type="predicted"/>
<dbReference type="OrthoDB" id="1146847at2"/>
<dbReference type="PROSITE" id="PS51257">
    <property type="entry name" value="PROKAR_LIPOPROTEIN"/>
    <property type="match status" value="1"/>
</dbReference>
<protein>
    <submittedName>
        <fullName evidence="1">Transaldolase</fullName>
    </submittedName>
</protein>